<feature type="signal peptide" evidence="3">
    <location>
        <begin position="1"/>
        <end position="25"/>
    </location>
</feature>
<dbReference type="VEuPathDB" id="VectorBase:RSAN_033680"/>
<accession>A0A9D4SUE2</accession>
<proteinExistence type="predicted"/>
<evidence type="ECO:0000256" key="2">
    <source>
        <dbReference type="SAM" id="MobiDB-lite"/>
    </source>
</evidence>
<dbReference type="Proteomes" id="UP000821837">
    <property type="component" value="Chromosome 6"/>
</dbReference>
<keyword evidence="1" id="KW-0175">Coiled coil</keyword>
<gene>
    <name evidence="4" type="ORF">HPB52_012188</name>
</gene>
<evidence type="ECO:0000256" key="1">
    <source>
        <dbReference type="SAM" id="Coils"/>
    </source>
</evidence>
<keyword evidence="5" id="KW-1185">Reference proteome</keyword>
<evidence type="ECO:0000256" key="3">
    <source>
        <dbReference type="SAM" id="SignalP"/>
    </source>
</evidence>
<feature type="coiled-coil region" evidence="1">
    <location>
        <begin position="183"/>
        <end position="217"/>
    </location>
</feature>
<reference evidence="4" key="1">
    <citation type="journal article" date="2020" name="Cell">
        <title>Large-Scale Comparative Analyses of Tick Genomes Elucidate Their Genetic Diversity and Vector Capacities.</title>
        <authorList>
            <consortium name="Tick Genome and Microbiome Consortium (TIGMIC)"/>
            <person name="Jia N."/>
            <person name="Wang J."/>
            <person name="Shi W."/>
            <person name="Du L."/>
            <person name="Sun Y."/>
            <person name="Zhan W."/>
            <person name="Jiang J.F."/>
            <person name="Wang Q."/>
            <person name="Zhang B."/>
            <person name="Ji P."/>
            <person name="Bell-Sakyi L."/>
            <person name="Cui X.M."/>
            <person name="Yuan T.T."/>
            <person name="Jiang B.G."/>
            <person name="Yang W.F."/>
            <person name="Lam T.T."/>
            <person name="Chang Q.C."/>
            <person name="Ding S.J."/>
            <person name="Wang X.J."/>
            <person name="Zhu J.G."/>
            <person name="Ruan X.D."/>
            <person name="Zhao L."/>
            <person name="Wei J.T."/>
            <person name="Ye R.Z."/>
            <person name="Que T.C."/>
            <person name="Du C.H."/>
            <person name="Zhou Y.H."/>
            <person name="Cheng J.X."/>
            <person name="Dai P.F."/>
            <person name="Guo W.B."/>
            <person name="Han X.H."/>
            <person name="Huang E.J."/>
            <person name="Li L.F."/>
            <person name="Wei W."/>
            <person name="Gao Y.C."/>
            <person name="Liu J.Z."/>
            <person name="Shao H.Z."/>
            <person name="Wang X."/>
            <person name="Wang C.C."/>
            <person name="Yang T.C."/>
            <person name="Huo Q.B."/>
            <person name="Li W."/>
            <person name="Chen H.Y."/>
            <person name="Chen S.E."/>
            <person name="Zhou L.G."/>
            <person name="Ni X.B."/>
            <person name="Tian J.H."/>
            <person name="Sheng Y."/>
            <person name="Liu T."/>
            <person name="Pan Y.S."/>
            <person name="Xia L.Y."/>
            <person name="Li J."/>
            <person name="Zhao F."/>
            <person name="Cao W.C."/>
        </authorList>
    </citation>
    <scope>NUCLEOTIDE SEQUENCE</scope>
    <source>
        <strain evidence="4">Rsan-2018</strain>
    </source>
</reference>
<comment type="caution">
    <text evidence="4">The sequence shown here is derived from an EMBL/GenBank/DDBJ whole genome shotgun (WGS) entry which is preliminary data.</text>
</comment>
<sequence length="328" mass="36409">MRDPTMVVTVFLVFATTCPLPKGDAGAVAAVRASDHGQPPHGRSRRDATTNRPPDQAPANPKGLDMSPDLWHSVPPYLKQVLTSIDDRLRGLDAFGSALRLTRLDFSLEQVQRKLDSFDSRLGRLEAKLDVRLEKVEEALSGRGKDAASSSQQQQQGAADAFHLSRRFDMLADKLNNKLAFLETKLDMRADRLANKLELLERDLQDASEDVLEKMARGDEARARLHADMSRLADMAERADTAQRQTATVLRVDVADVIKRADAKMDLFSNEMLAANNMLRALQQQGNATQQAASSCQAMSADAPSWEQASELCLSYVQISWYMRTLLK</sequence>
<feature type="chain" id="PRO_5038715450" evidence="3">
    <location>
        <begin position="26"/>
        <end position="328"/>
    </location>
</feature>
<feature type="region of interest" description="Disordered" evidence="2">
    <location>
        <begin position="29"/>
        <end position="68"/>
    </location>
</feature>
<evidence type="ECO:0000313" key="5">
    <source>
        <dbReference type="Proteomes" id="UP000821837"/>
    </source>
</evidence>
<dbReference type="AlphaFoldDB" id="A0A9D4SUE2"/>
<protein>
    <submittedName>
        <fullName evidence="4">Uncharacterized protein</fullName>
    </submittedName>
</protein>
<organism evidence="4 5">
    <name type="scientific">Rhipicephalus sanguineus</name>
    <name type="common">Brown dog tick</name>
    <name type="synonym">Ixodes sanguineus</name>
    <dbReference type="NCBI Taxonomy" id="34632"/>
    <lineage>
        <taxon>Eukaryota</taxon>
        <taxon>Metazoa</taxon>
        <taxon>Ecdysozoa</taxon>
        <taxon>Arthropoda</taxon>
        <taxon>Chelicerata</taxon>
        <taxon>Arachnida</taxon>
        <taxon>Acari</taxon>
        <taxon>Parasitiformes</taxon>
        <taxon>Ixodida</taxon>
        <taxon>Ixodoidea</taxon>
        <taxon>Ixodidae</taxon>
        <taxon>Rhipicephalinae</taxon>
        <taxon>Rhipicephalus</taxon>
        <taxon>Rhipicephalus</taxon>
    </lineage>
</organism>
<reference evidence="4" key="2">
    <citation type="submission" date="2021-09" db="EMBL/GenBank/DDBJ databases">
        <authorList>
            <person name="Jia N."/>
            <person name="Wang J."/>
            <person name="Shi W."/>
            <person name="Du L."/>
            <person name="Sun Y."/>
            <person name="Zhan W."/>
            <person name="Jiang J."/>
            <person name="Wang Q."/>
            <person name="Zhang B."/>
            <person name="Ji P."/>
            <person name="Sakyi L.B."/>
            <person name="Cui X."/>
            <person name="Yuan T."/>
            <person name="Jiang B."/>
            <person name="Yang W."/>
            <person name="Lam T.T.-Y."/>
            <person name="Chang Q."/>
            <person name="Ding S."/>
            <person name="Wang X."/>
            <person name="Zhu J."/>
            <person name="Ruan X."/>
            <person name="Zhao L."/>
            <person name="Wei J."/>
            <person name="Que T."/>
            <person name="Du C."/>
            <person name="Cheng J."/>
            <person name="Dai P."/>
            <person name="Han X."/>
            <person name="Huang E."/>
            <person name="Gao Y."/>
            <person name="Liu J."/>
            <person name="Shao H."/>
            <person name="Ye R."/>
            <person name="Li L."/>
            <person name="Wei W."/>
            <person name="Wang X."/>
            <person name="Wang C."/>
            <person name="Huo Q."/>
            <person name="Li W."/>
            <person name="Guo W."/>
            <person name="Chen H."/>
            <person name="Chen S."/>
            <person name="Zhou L."/>
            <person name="Zhou L."/>
            <person name="Ni X."/>
            <person name="Tian J."/>
            <person name="Zhou Y."/>
            <person name="Sheng Y."/>
            <person name="Liu T."/>
            <person name="Pan Y."/>
            <person name="Xia L."/>
            <person name="Li J."/>
            <person name="Zhao F."/>
            <person name="Cao W."/>
        </authorList>
    </citation>
    <scope>NUCLEOTIDE SEQUENCE</scope>
    <source>
        <strain evidence="4">Rsan-2018</strain>
        <tissue evidence="4">Larvae</tissue>
    </source>
</reference>
<evidence type="ECO:0000313" key="4">
    <source>
        <dbReference type="EMBL" id="KAH7947459.1"/>
    </source>
</evidence>
<keyword evidence="3" id="KW-0732">Signal</keyword>
<dbReference type="EMBL" id="JABSTV010001252">
    <property type="protein sequence ID" value="KAH7947459.1"/>
    <property type="molecule type" value="Genomic_DNA"/>
</dbReference>
<name>A0A9D4SUE2_RHISA</name>